<dbReference type="Proteomes" id="UP001499910">
    <property type="component" value="Unassembled WGS sequence"/>
</dbReference>
<evidence type="ECO:0000256" key="3">
    <source>
        <dbReference type="ARBA" id="ARBA00022989"/>
    </source>
</evidence>
<evidence type="ECO:0000313" key="7">
    <source>
        <dbReference type="EMBL" id="GAA5070124.1"/>
    </source>
</evidence>
<feature type="transmembrane region" description="Helical" evidence="6">
    <location>
        <begin position="93"/>
        <end position="119"/>
    </location>
</feature>
<dbReference type="Pfam" id="PF01988">
    <property type="entry name" value="VIT1"/>
    <property type="match status" value="1"/>
</dbReference>
<feature type="compositionally biased region" description="Basic and acidic residues" evidence="5">
    <location>
        <begin position="25"/>
        <end position="34"/>
    </location>
</feature>
<comment type="caution">
    <text evidence="7">The sequence shown here is derived from an EMBL/GenBank/DDBJ whole genome shotgun (WGS) entry which is preliminary data.</text>
</comment>
<dbReference type="InterPro" id="IPR008217">
    <property type="entry name" value="Ccc1_fam"/>
</dbReference>
<protein>
    <recommendedName>
        <fullName evidence="9">DUF1707 domain-containing protein</fullName>
    </recommendedName>
</protein>
<evidence type="ECO:0000256" key="1">
    <source>
        <dbReference type="ARBA" id="ARBA00004127"/>
    </source>
</evidence>
<evidence type="ECO:0000256" key="4">
    <source>
        <dbReference type="ARBA" id="ARBA00023136"/>
    </source>
</evidence>
<keyword evidence="4 6" id="KW-0472">Membrane</keyword>
<feature type="region of interest" description="Disordered" evidence="5">
    <location>
        <begin position="202"/>
        <end position="234"/>
    </location>
</feature>
<feature type="region of interest" description="Disordered" evidence="5">
    <location>
        <begin position="1"/>
        <end position="42"/>
    </location>
</feature>
<accession>A0ABP9L4C1</accession>
<comment type="subcellular location">
    <subcellularLocation>
        <location evidence="1">Endomembrane system</location>
        <topology evidence="1">Multi-pass membrane protein</topology>
    </subcellularLocation>
</comment>
<keyword evidence="2 6" id="KW-0812">Transmembrane</keyword>
<keyword evidence="3 6" id="KW-1133">Transmembrane helix</keyword>
<name>A0ABP9L4C1_9RHOB</name>
<proteinExistence type="predicted"/>
<dbReference type="EMBL" id="BAABHW010000001">
    <property type="protein sequence ID" value="GAA5070124.1"/>
    <property type="molecule type" value="Genomic_DNA"/>
</dbReference>
<evidence type="ECO:0000313" key="8">
    <source>
        <dbReference type="Proteomes" id="UP001499910"/>
    </source>
</evidence>
<keyword evidence="8" id="KW-1185">Reference proteome</keyword>
<sequence length="234" mass="25718">MAGAMSMAAGENVSASSQTDAEQADLARETREPAETPVAEPEELTMIYVERGLDRDPAEKAAVQLAERDALGSHARDKLGISETVTARPIHTALASALTFAVGAVVPLIVVLVATELVATETRSSCSWRHRRSPASRSSAVWAPPPAALVSFEALRGPPSGALSQWLRQRRWERYLALWWSSGYWDSDWRRMDAMPSSVKMTAARSIHRRPDPPDAGTKQPSRRCFSSRYQSFI</sequence>
<evidence type="ECO:0000256" key="2">
    <source>
        <dbReference type="ARBA" id="ARBA00022692"/>
    </source>
</evidence>
<evidence type="ECO:0000256" key="6">
    <source>
        <dbReference type="SAM" id="Phobius"/>
    </source>
</evidence>
<reference evidence="8" key="1">
    <citation type="journal article" date="2019" name="Int. J. Syst. Evol. Microbiol.">
        <title>The Global Catalogue of Microorganisms (GCM) 10K type strain sequencing project: providing services to taxonomists for standard genome sequencing and annotation.</title>
        <authorList>
            <consortium name="The Broad Institute Genomics Platform"/>
            <consortium name="The Broad Institute Genome Sequencing Center for Infectious Disease"/>
            <person name="Wu L."/>
            <person name="Ma J."/>
        </authorList>
    </citation>
    <scope>NUCLEOTIDE SEQUENCE [LARGE SCALE GENOMIC DNA]</scope>
    <source>
        <strain evidence="8">JCM 18015</strain>
    </source>
</reference>
<organism evidence="7 8">
    <name type="scientific">[Roseibacterium] beibuensis</name>
    <dbReference type="NCBI Taxonomy" id="1193142"/>
    <lineage>
        <taxon>Bacteria</taxon>
        <taxon>Pseudomonadati</taxon>
        <taxon>Pseudomonadota</taxon>
        <taxon>Alphaproteobacteria</taxon>
        <taxon>Rhodobacterales</taxon>
        <taxon>Roseobacteraceae</taxon>
        <taxon>Roseicyclus</taxon>
    </lineage>
</organism>
<gene>
    <name evidence="7" type="ORF">GCM10023209_12640</name>
</gene>
<evidence type="ECO:0008006" key="9">
    <source>
        <dbReference type="Google" id="ProtNLM"/>
    </source>
</evidence>
<evidence type="ECO:0000256" key="5">
    <source>
        <dbReference type="SAM" id="MobiDB-lite"/>
    </source>
</evidence>